<keyword evidence="2" id="KW-1185">Reference proteome</keyword>
<comment type="caution">
    <text evidence="1">The sequence shown here is derived from an EMBL/GenBank/DDBJ whole genome shotgun (WGS) entry which is preliminary data.</text>
</comment>
<accession>A0A843U596</accession>
<gene>
    <name evidence="1" type="ORF">Taro_011044</name>
</gene>
<sequence>MRVLQVFVMLKRKRLSLRMIDLHLHPLWKYVC</sequence>
<reference evidence="1" key="1">
    <citation type="submission" date="2017-07" db="EMBL/GenBank/DDBJ databases">
        <title>Taro Niue Genome Assembly and Annotation.</title>
        <authorList>
            <person name="Atibalentja N."/>
            <person name="Keating K."/>
            <person name="Fields C.J."/>
        </authorList>
    </citation>
    <scope>NUCLEOTIDE SEQUENCE</scope>
    <source>
        <strain evidence="1">Niue_2</strain>
        <tissue evidence="1">Leaf</tissue>
    </source>
</reference>
<dbReference type="EMBL" id="NMUH01000409">
    <property type="protein sequence ID" value="MQL78615.1"/>
    <property type="molecule type" value="Genomic_DNA"/>
</dbReference>
<evidence type="ECO:0000313" key="2">
    <source>
        <dbReference type="Proteomes" id="UP000652761"/>
    </source>
</evidence>
<protein>
    <submittedName>
        <fullName evidence="1">Uncharacterized protein</fullName>
    </submittedName>
</protein>
<name>A0A843U596_COLES</name>
<dbReference type="AlphaFoldDB" id="A0A843U596"/>
<evidence type="ECO:0000313" key="1">
    <source>
        <dbReference type="EMBL" id="MQL78615.1"/>
    </source>
</evidence>
<dbReference type="Proteomes" id="UP000652761">
    <property type="component" value="Unassembled WGS sequence"/>
</dbReference>
<organism evidence="1 2">
    <name type="scientific">Colocasia esculenta</name>
    <name type="common">Wild taro</name>
    <name type="synonym">Arum esculentum</name>
    <dbReference type="NCBI Taxonomy" id="4460"/>
    <lineage>
        <taxon>Eukaryota</taxon>
        <taxon>Viridiplantae</taxon>
        <taxon>Streptophyta</taxon>
        <taxon>Embryophyta</taxon>
        <taxon>Tracheophyta</taxon>
        <taxon>Spermatophyta</taxon>
        <taxon>Magnoliopsida</taxon>
        <taxon>Liliopsida</taxon>
        <taxon>Araceae</taxon>
        <taxon>Aroideae</taxon>
        <taxon>Colocasieae</taxon>
        <taxon>Colocasia</taxon>
    </lineage>
</organism>
<proteinExistence type="predicted"/>